<keyword evidence="3" id="KW-0004">4Fe-4S</keyword>
<dbReference type="Gene3D" id="3.20.20.70">
    <property type="entry name" value="Aldolase class I"/>
    <property type="match status" value="1"/>
</dbReference>
<evidence type="ECO:0000256" key="5">
    <source>
        <dbReference type="ARBA" id="ARBA00022723"/>
    </source>
</evidence>
<dbReference type="AlphaFoldDB" id="A0A4R1S7B2"/>
<proteinExistence type="inferred from homology"/>
<dbReference type="InterPro" id="IPR040074">
    <property type="entry name" value="BssD/PflA/YjjW"/>
</dbReference>
<dbReference type="NCBIfam" id="TIGR04041">
    <property type="entry name" value="activase_YjjW"/>
    <property type="match status" value="1"/>
</dbReference>
<evidence type="ECO:0000259" key="11">
    <source>
        <dbReference type="PROSITE" id="PS51918"/>
    </source>
</evidence>
<evidence type="ECO:0000259" key="10">
    <source>
        <dbReference type="PROSITE" id="PS51379"/>
    </source>
</evidence>
<keyword evidence="4" id="KW-0949">S-adenosyl-L-methionine</keyword>
<accession>A0A4R1S7B2</accession>
<evidence type="ECO:0000256" key="9">
    <source>
        <dbReference type="ARBA" id="ARBA00047365"/>
    </source>
</evidence>
<evidence type="ECO:0000256" key="7">
    <source>
        <dbReference type="ARBA" id="ARBA00023004"/>
    </source>
</evidence>
<evidence type="ECO:0000256" key="6">
    <source>
        <dbReference type="ARBA" id="ARBA00023002"/>
    </source>
</evidence>
<dbReference type="GO" id="GO:0051539">
    <property type="term" value="F:4 iron, 4 sulfur cluster binding"/>
    <property type="evidence" value="ECO:0007669"/>
    <property type="project" value="UniProtKB-KW"/>
</dbReference>
<keyword evidence="12" id="KW-0456">Lyase</keyword>
<dbReference type="SFLD" id="SFLDF00392">
    <property type="entry name" value="YjjI_activase"/>
    <property type="match status" value="1"/>
</dbReference>
<evidence type="ECO:0000256" key="1">
    <source>
        <dbReference type="ARBA" id="ARBA00001966"/>
    </source>
</evidence>
<evidence type="ECO:0000256" key="4">
    <source>
        <dbReference type="ARBA" id="ARBA00022691"/>
    </source>
</evidence>
<dbReference type="PROSITE" id="PS01087">
    <property type="entry name" value="RADICAL_ACTIVATING"/>
    <property type="match status" value="1"/>
</dbReference>
<dbReference type="SFLD" id="SFLDS00029">
    <property type="entry name" value="Radical_SAM"/>
    <property type="match status" value="1"/>
</dbReference>
<evidence type="ECO:0000256" key="2">
    <source>
        <dbReference type="ARBA" id="ARBA00009777"/>
    </source>
</evidence>
<dbReference type="PROSITE" id="PS00198">
    <property type="entry name" value="4FE4S_FER_1"/>
    <property type="match status" value="1"/>
</dbReference>
<dbReference type="Pfam" id="PF04055">
    <property type="entry name" value="Radical_SAM"/>
    <property type="match status" value="1"/>
</dbReference>
<organism evidence="12 13">
    <name type="scientific">Hydrogenispora ethanolica</name>
    <dbReference type="NCBI Taxonomy" id="1082276"/>
    <lineage>
        <taxon>Bacteria</taxon>
        <taxon>Bacillati</taxon>
        <taxon>Bacillota</taxon>
        <taxon>Hydrogenispora</taxon>
    </lineage>
</organism>
<reference evidence="12 13" key="1">
    <citation type="submission" date="2019-03" db="EMBL/GenBank/DDBJ databases">
        <title>Genomic Encyclopedia of Type Strains, Phase IV (KMG-IV): sequencing the most valuable type-strain genomes for metagenomic binning, comparative biology and taxonomic classification.</title>
        <authorList>
            <person name="Goeker M."/>
        </authorList>
    </citation>
    <scope>NUCLEOTIDE SEQUENCE [LARGE SCALE GENOMIC DNA]</scope>
    <source>
        <strain evidence="12 13">LX-B</strain>
    </source>
</reference>
<comment type="similarity">
    <text evidence="2">Belongs to the organic radical-activating enzymes family.</text>
</comment>
<keyword evidence="13" id="KW-1185">Reference proteome</keyword>
<dbReference type="SFLD" id="SFLDG01118">
    <property type="entry name" value="activating_enzymes__group_2"/>
    <property type="match status" value="1"/>
</dbReference>
<keyword evidence="6" id="KW-0560">Oxidoreductase</keyword>
<dbReference type="InterPro" id="IPR023912">
    <property type="entry name" value="YjjW_bact"/>
</dbReference>
<evidence type="ECO:0000313" key="13">
    <source>
        <dbReference type="Proteomes" id="UP000295008"/>
    </source>
</evidence>
<keyword evidence="8" id="KW-0411">Iron-sulfur</keyword>
<name>A0A4R1S7B2_HYDET</name>
<dbReference type="InterPro" id="IPR013785">
    <property type="entry name" value="Aldolase_TIM"/>
</dbReference>
<feature type="domain" description="Radical SAM core" evidence="11">
    <location>
        <begin position="14"/>
        <end position="274"/>
    </location>
</feature>
<comment type="catalytic activity">
    <reaction evidence="9">
        <text>glycyl-[protein] + reduced [flavodoxin] + S-adenosyl-L-methionine = glycin-2-yl radical-[protein] + semiquinone [flavodoxin] + 5'-deoxyadenosine + L-methionine + H(+)</text>
        <dbReference type="Rhea" id="RHEA:61976"/>
        <dbReference type="Rhea" id="RHEA-COMP:10622"/>
        <dbReference type="Rhea" id="RHEA-COMP:14480"/>
        <dbReference type="Rhea" id="RHEA-COMP:15993"/>
        <dbReference type="Rhea" id="RHEA-COMP:15994"/>
        <dbReference type="ChEBI" id="CHEBI:15378"/>
        <dbReference type="ChEBI" id="CHEBI:17319"/>
        <dbReference type="ChEBI" id="CHEBI:29947"/>
        <dbReference type="ChEBI" id="CHEBI:32722"/>
        <dbReference type="ChEBI" id="CHEBI:57618"/>
        <dbReference type="ChEBI" id="CHEBI:57844"/>
        <dbReference type="ChEBI" id="CHEBI:59789"/>
        <dbReference type="ChEBI" id="CHEBI:140311"/>
    </reaction>
</comment>
<dbReference type="GO" id="GO:0046872">
    <property type="term" value="F:metal ion binding"/>
    <property type="evidence" value="ECO:0007669"/>
    <property type="project" value="UniProtKB-KW"/>
</dbReference>
<dbReference type="InterPro" id="IPR034457">
    <property type="entry name" value="Organic_radical-activating"/>
</dbReference>
<comment type="caution">
    <text evidence="12">The sequence shown here is derived from an EMBL/GenBank/DDBJ whole genome shotgun (WGS) entry which is preliminary data.</text>
</comment>
<feature type="domain" description="4Fe-4S ferredoxin-type" evidence="10">
    <location>
        <begin position="36"/>
        <end position="64"/>
    </location>
</feature>
<dbReference type="InterPro" id="IPR017900">
    <property type="entry name" value="4Fe4S_Fe_S_CS"/>
</dbReference>
<dbReference type="PROSITE" id="PS51918">
    <property type="entry name" value="RADICAL_SAM"/>
    <property type="match status" value="1"/>
</dbReference>
<dbReference type="PROSITE" id="PS51379">
    <property type="entry name" value="4FE4S_FER_2"/>
    <property type="match status" value="1"/>
</dbReference>
<dbReference type="InterPro" id="IPR058240">
    <property type="entry name" value="rSAM_sf"/>
</dbReference>
<dbReference type="InterPro" id="IPR007197">
    <property type="entry name" value="rSAM"/>
</dbReference>
<dbReference type="SUPFAM" id="SSF102114">
    <property type="entry name" value="Radical SAM enzymes"/>
    <property type="match status" value="1"/>
</dbReference>
<sequence length="278" mass="30480">MKAWVNKIIPSTLIDGPGSRMAIFLQGCNMRCLYCHNPETQQRCNHCGSCVAVCPAGALSRAGSEVIHRPDLCLACDRCLAACPRYSSPKCRPMEEEELYRRIVADAAFLDGVTVSGGEASLQAEFLHRLFRRIKGNTGLTTFLDTNGTMPPATAHKLAEVTDGFMVDLKAFDPDLHQELTGVSNRAVLENIRYLAERGLLYEVRTVIVPGFTDRPAEIAAIAGLVREVSAQTLLKLIRFRPTGVRTFLAECPPMAEEGFAELCRIAETVLGGRVVRV</sequence>
<evidence type="ECO:0000256" key="3">
    <source>
        <dbReference type="ARBA" id="ARBA00022485"/>
    </source>
</evidence>
<protein>
    <submittedName>
        <fullName evidence="12">Pyruvate formate lyase activating enzyme</fullName>
    </submittedName>
</protein>
<dbReference type="PANTHER" id="PTHR30352">
    <property type="entry name" value="PYRUVATE FORMATE-LYASE-ACTIVATING ENZYME"/>
    <property type="match status" value="1"/>
</dbReference>
<evidence type="ECO:0000256" key="8">
    <source>
        <dbReference type="ARBA" id="ARBA00023014"/>
    </source>
</evidence>
<dbReference type="CDD" id="cd01335">
    <property type="entry name" value="Radical_SAM"/>
    <property type="match status" value="1"/>
</dbReference>
<dbReference type="GO" id="GO:0016491">
    <property type="term" value="F:oxidoreductase activity"/>
    <property type="evidence" value="ECO:0007669"/>
    <property type="project" value="UniProtKB-KW"/>
</dbReference>
<dbReference type="Pfam" id="PF00037">
    <property type="entry name" value="Fer4"/>
    <property type="match status" value="1"/>
</dbReference>
<dbReference type="PANTHER" id="PTHR30352:SF13">
    <property type="entry name" value="GLYCYL-RADICAL ENZYME ACTIVATING ENZYME YJJW-RELATED"/>
    <property type="match status" value="1"/>
</dbReference>
<evidence type="ECO:0000313" key="12">
    <source>
        <dbReference type="EMBL" id="TCL75211.1"/>
    </source>
</evidence>
<dbReference type="GO" id="GO:0016829">
    <property type="term" value="F:lyase activity"/>
    <property type="evidence" value="ECO:0007669"/>
    <property type="project" value="UniProtKB-KW"/>
</dbReference>
<dbReference type="InterPro" id="IPR017896">
    <property type="entry name" value="4Fe4S_Fe-S-bd"/>
</dbReference>
<gene>
    <name evidence="12" type="ORF">EDC14_1003143</name>
</gene>
<dbReference type="PIRSF" id="PIRSF000371">
    <property type="entry name" value="PFL_act_enz"/>
    <property type="match status" value="1"/>
</dbReference>
<dbReference type="SFLD" id="SFLDG01066">
    <property type="entry name" value="organic_radical-activating_enz"/>
    <property type="match status" value="1"/>
</dbReference>
<dbReference type="InterPro" id="IPR001989">
    <property type="entry name" value="Radical_activat_CS"/>
</dbReference>
<dbReference type="InterPro" id="IPR012839">
    <property type="entry name" value="Organic_radical_activase"/>
</dbReference>
<dbReference type="SUPFAM" id="SSF54862">
    <property type="entry name" value="4Fe-4S ferredoxins"/>
    <property type="match status" value="1"/>
</dbReference>
<dbReference type="RefSeq" id="WP_165907771.1">
    <property type="nucleotide sequence ID" value="NZ_SLUN01000003.1"/>
</dbReference>
<keyword evidence="7" id="KW-0408">Iron</keyword>
<dbReference type="Proteomes" id="UP000295008">
    <property type="component" value="Unassembled WGS sequence"/>
</dbReference>
<dbReference type="EMBL" id="SLUN01000003">
    <property type="protein sequence ID" value="TCL75211.1"/>
    <property type="molecule type" value="Genomic_DNA"/>
</dbReference>
<dbReference type="Gene3D" id="3.30.70.20">
    <property type="match status" value="1"/>
</dbReference>
<keyword evidence="12" id="KW-0670">Pyruvate</keyword>
<comment type="cofactor">
    <cofactor evidence="1">
        <name>[4Fe-4S] cluster</name>
        <dbReference type="ChEBI" id="CHEBI:49883"/>
    </cofactor>
</comment>
<keyword evidence="5" id="KW-0479">Metal-binding</keyword>